<name>A0A830F078_9EURY</name>
<keyword evidence="2" id="KW-1185">Reference proteome</keyword>
<evidence type="ECO:0000313" key="2">
    <source>
        <dbReference type="Proteomes" id="UP000628840"/>
    </source>
</evidence>
<dbReference type="OrthoDB" id="213744at2157"/>
<organism evidence="1 2">
    <name type="scientific">Halarchaeum grantii</name>
    <dbReference type="NCBI Taxonomy" id="1193105"/>
    <lineage>
        <taxon>Archaea</taxon>
        <taxon>Methanobacteriati</taxon>
        <taxon>Methanobacteriota</taxon>
        <taxon>Stenosarchaea group</taxon>
        <taxon>Halobacteria</taxon>
        <taxon>Halobacteriales</taxon>
        <taxon>Halobacteriaceae</taxon>
    </lineage>
</organism>
<protein>
    <submittedName>
        <fullName evidence="1">Uncharacterized protein</fullName>
    </submittedName>
</protein>
<evidence type="ECO:0000313" key="1">
    <source>
        <dbReference type="EMBL" id="GGL27326.1"/>
    </source>
</evidence>
<dbReference type="RefSeq" id="WP_188879506.1">
    <property type="nucleotide sequence ID" value="NZ_BMPF01000001.1"/>
</dbReference>
<dbReference type="EMBL" id="BMPF01000001">
    <property type="protein sequence ID" value="GGL27326.1"/>
    <property type="molecule type" value="Genomic_DNA"/>
</dbReference>
<dbReference type="Proteomes" id="UP000628840">
    <property type="component" value="Unassembled WGS sequence"/>
</dbReference>
<accession>A0A830F078</accession>
<sequence length="160" mass="17171">MSDVEREFEESETFAAEGDAYVPTTNDWEATVEIADGTLTVTVRVPTLSAAVTEQETVADVVEDGWLETLELRVADAPNVTRAEEASPPTVERAGGDVVVETVIDARAGHAAEDALAVVNYVEGTWFEGIIPGYDYRPDVQDLRDRAAGRGQSGASADRL</sequence>
<comment type="caution">
    <text evidence="1">The sequence shown here is derived from an EMBL/GenBank/DDBJ whole genome shotgun (WGS) entry which is preliminary data.</text>
</comment>
<reference evidence="1 2" key="1">
    <citation type="journal article" date="2019" name="Int. J. Syst. Evol. Microbiol.">
        <title>The Global Catalogue of Microorganisms (GCM) 10K type strain sequencing project: providing services to taxonomists for standard genome sequencing and annotation.</title>
        <authorList>
            <consortium name="The Broad Institute Genomics Platform"/>
            <consortium name="The Broad Institute Genome Sequencing Center for Infectious Disease"/>
            <person name="Wu L."/>
            <person name="Ma J."/>
        </authorList>
    </citation>
    <scope>NUCLEOTIDE SEQUENCE [LARGE SCALE GENOMIC DNA]</scope>
    <source>
        <strain evidence="1 2">JCM 19585</strain>
    </source>
</reference>
<dbReference type="Pfam" id="PF19130">
    <property type="entry name" value="DUF5813"/>
    <property type="match status" value="1"/>
</dbReference>
<proteinExistence type="predicted"/>
<dbReference type="InterPro" id="IPR043851">
    <property type="entry name" value="DUF5813"/>
</dbReference>
<gene>
    <name evidence="1" type="ORF">GCM10009037_08700</name>
</gene>
<dbReference type="AlphaFoldDB" id="A0A830F078"/>